<dbReference type="AlphaFoldDB" id="A0A9W5ZSY0"/>
<feature type="region of interest" description="Disordered" evidence="1">
    <location>
        <begin position="337"/>
        <end position="422"/>
    </location>
</feature>
<dbReference type="EMBL" id="BRPB01000001">
    <property type="protein sequence ID" value="GLA44909.1"/>
    <property type="molecule type" value="Genomic_DNA"/>
</dbReference>
<dbReference type="Proteomes" id="UP001144191">
    <property type="component" value="Unassembled WGS sequence"/>
</dbReference>
<name>A0A9W5ZSY0_ASPNG</name>
<evidence type="ECO:0000313" key="2">
    <source>
        <dbReference type="EMBL" id="GLA44909.1"/>
    </source>
</evidence>
<reference evidence="2" key="1">
    <citation type="submission" date="2022-07" db="EMBL/GenBank/DDBJ databases">
        <title>Taxonomy of Aspergillus series Nigri: significant species reduction supported by multi-species coalescent approaches.</title>
        <authorList>
            <person name="Bian C."/>
            <person name="Kusuya Y."/>
            <person name="Sklenar F."/>
            <person name="D'hooge E."/>
            <person name="Yaguchi T."/>
            <person name="Takahashi H."/>
            <person name="Hubka V."/>
        </authorList>
    </citation>
    <scope>NUCLEOTIDE SEQUENCE</scope>
    <source>
        <strain evidence="2">IFM 63604</strain>
    </source>
</reference>
<evidence type="ECO:0000256" key="1">
    <source>
        <dbReference type="SAM" id="MobiDB-lite"/>
    </source>
</evidence>
<evidence type="ECO:0000313" key="3">
    <source>
        <dbReference type="Proteomes" id="UP001144191"/>
    </source>
</evidence>
<protein>
    <submittedName>
        <fullName evidence="2">Uncharacterized protein</fullName>
    </submittedName>
</protein>
<proteinExistence type="predicted"/>
<feature type="compositionally biased region" description="Basic residues" evidence="1">
    <location>
        <begin position="402"/>
        <end position="412"/>
    </location>
</feature>
<comment type="caution">
    <text evidence="2">The sequence shown here is derived from an EMBL/GenBank/DDBJ whole genome shotgun (WGS) entry which is preliminary data.</text>
</comment>
<feature type="compositionally biased region" description="Basic residues" evidence="1">
    <location>
        <begin position="362"/>
        <end position="373"/>
    </location>
</feature>
<feature type="compositionally biased region" description="Low complexity" evidence="1">
    <location>
        <begin position="392"/>
        <end position="401"/>
    </location>
</feature>
<sequence length="422" mass="46730">MVFKSLPNLLSTLTTISKTTHDLLSTILIAQDSHGDNPLYASTALTLASSFAPPALAAITIHQALETNTQLRQISSHLGTISDTLARDNALRVASEFPTLVYNMLQHKIKSEPSSIWYLVYHPDTIWRHHFEDLVLNRGVLGERFIGIFGSLDAVVIYMQAMRKAGVGRGGGGEGEVHFRLLVPAYYPITVETPVRFPVESIEPFDVYCDVHNGVPLVSMFLPGVREGELGNVGLWKPQRGFWEQCKCAYTSVFDGGADRLVFGIGSGQDENPRLLGMQLLHDGENVNMDGLAIHDQSIDGDKIGQSGEQVQVQEKMREVLAEDPVSGDEYIYEEAVGRETDEELERASTVASAGETEQHTIRHHSRRHKSRHSTASQAGSVAGSDFYSVYSWTSGQSSRSSGRRHRRRHTSRNGSDRSTRR</sequence>
<organism evidence="2 3">
    <name type="scientific">Aspergillus niger</name>
    <dbReference type="NCBI Taxonomy" id="5061"/>
    <lineage>
        <taxon>Eukaryota</taxon>
        <taxon>Fungi</taxon>
        <taxon>Dikarya</taxon>
        <taxon>Ascomycota</taxon>
        <taxon>Pezizomycotina</taxon>
        <taxon>Eurotiomycetes</taxon>
        <taxon>Eurotiomycetidae</taxon>
        <taxon>Eurotiales</taxon>
        <taxon>Aspergillaceae</taxon>
        <taxon>Aspergillus</taxon>
        <taxon>Aspergillus subgen. Circumdati</taxon>
    </lineage>
</organism>
<accession>A0A9W5ZSY0</accession>
<gene>
    <name evidence="2" type="ORF">AnigIFM63604_000198</name>
</gene>